<feature type="compositionally biased region" description="Basic and acidic residues" evidence="1">
    <location>
        <begin position="248"/>
        <end position="257"/>
    </location>
</feature>
<proteinExistence type="predicted"/>
<feature type="region of interest" description="Disordered" evidence="1">
    <location>
        <begin position="231"/>
        <end position="257"/>
    </location>
</feature>
<evidence type="ECO:0000313" key="3">
    <source>
        <dbReference type="EMBL" id="EAX96517.1"/>
    </source>
</evidence>
<accession>A2FF13</accession>
<dbReference type="VEuPathDB" id="TrichDB:TVAGG3_0661050"/>
<gene>
    <name evidence="3" type="ORF">TVAG_148690</name>
</gene>
<organism evidence="3 4">
    <name type="scientific">Trichomonas vaginalis (strain ATCC PRA-98 / G3)</name>
    <dbReference type="NCBI Taxonomy" id="412133"/>
    <lineage>
        <taxon>Eukaryota</taxon>
        <taxon>Metamonada</taxon>
        <taxon>Parabasalia</taxon>
        <taxon>Trichomonadida</taxon>
        <taxon>Trichomonadidae</taxon>
        <taxon>Trichomonas</taxon>
    </lineage>
</organism>
<evidence type="ECO:0000256" key="2">
    <source>
        <dbReference type="SAM" id="Phobius"/>
    </source>
</evidence>
<keyword evidence="2" id="KW-0472">Membrane</keyword>
<feature type="compositionally biased region" description="Basic residues" evidence="1">
    <location>
        <begin position="232"/>
        <end position="246"/>
    </location>
</feature>
<dbReference type="InParanoid" id="A2FF13"/>
<keyword evidence="2" id="KW-0812">Transmembrane</keyword>
<keyword evidence="2" id="KW-1133">Transmembrane helix</keyword>
<protein>
    <submittedName>
        <fullName evidence="3">Uncharacterized protein</fullName>
    </submittedName>
</protein>
<evidence type="ECO:0000256" key="1">
    <source>
        <dbReference type="SAM" id="MobiDB-lite"/>
    </source>
</evidence>
<reference evidence="3" key="2">
    <citation type="journal article" date="2007" name="Science">
        <title>Draft genome sequence of the sexually transmitted pathogen Trichomonas vaginalis.</title>
        <authorList>
            <person name="Carlton J.M."/>
            <person name="Hirt R.P."/>
            <person name="Silva J.C."/>
            <person name="Delcher A.L."/>
            <person name="Schatz M."/>
            <person name="Zhao Q."/>
            <person name="Wortman J.R."/>
            <person name="Bidwell S.L."/>
            <person name="Alsmark U.C.M."/>
            <person name="Besteiro S."/>
            <person name="Sicheritz-Ponten T."/>
            <person name="Noel C.J."/>
            <person name="Dacks J.B."/>
            <person name="Foster P.G."/>
            <person name="Simillion C."/>
            <person name="Van de Peer Y."/>
            <person name="Miranda-Saavedra D."/>
            <person name="Barton G.J."/>
            <person name="Westrop G.D."/>
            <person name="Mueller S."/>
            <person name="Dessi D."/>
            <person name="Fiori P.L."/>
            <person name="Ren Q."/>
            <person name="Paulsen I."/>
            <person name="Zhang H."/>
            <person name="Bastida-Corcuera F.D."/>
            <person name="Simoes-Barbosa A."/>
            <person name="Brown M.T."/>
            <person name="Hayes R.D."/>
            <person name="Mukherjee M."/>
            <person name="Okumura C.Y."/>
            <person name="Schneider R."/>
            <person name="Smith A.J."/>
            <person name="Vanacova S."/>
            <person name="Villalvazo M."/>
            <person name="Haas B.J."/>
            <person name="Pertea M."/>
            <person name="Feldblyum T.V."/>
            <person name="Utterback T.R."/>
            <person name="Shu C.L."/>
            <person name="Osoegawa K."/>
            <person name="de Jong P.J."/>
            <person name="Hrdy I."/>
            <person name="Horvathova L."/>
            <person name="Zubacova Z."/>
            <person name="Dolezal P."/>
            <person name="Malik S.B."/>
            <person name="Logsdon J.M. Jr."/>
            <person name="Henze K."/>
            <person name="Gupta A."/>
            <person name="Wang C.C."/>
            <person name="Dunne R.L."/>
            <person name="Upcroft J.A."/>
            <person name="Upcroft P."/>
            <person name="White O."/>
            <person name="Salzberg S.L."/>
            <person name="Tang P."/>
            <person name="Chiu C.-H."/>
            <person name="Lee Y.-S."/>
            <person name="Embley T.M."/>
            <person name="Coombs G.H."/>
            <person name="Mottram J.C."/>
            <person name="Tachezy J."/>
            <person name="Fraser-Liggett C.M."/>
            <person name="Johnson P.J."/>
        </authorList>
    </citation>
    <scope>NUCLEOTIDE SEQUENCE [LARGE SCALE GENOMIC DNA]</scope>
    <source>
        <strain evidence="3">G3</strain>
    </source>
</reference>
<evidence type="ECO:0000313" key="4">
    <source>
        <dbReference type="Proteomes" id="UP000001542"/>
    </source>
</evidence>
<dbReference type="AlphaFoldDB" id="A2FF13"/>
<keyword evidence="4" id="KW-1185">Reference proteome</keyword>
<dbReference type="VEuPathDB" id="TrichDB:TVAG_148690"/>
<name>A2FF13_TRIV3</name>
<dbReference type="Proteomes" id="UP000001542">
    <property type="component" value="Unassembled WGS sequence"/>
</dbReference>
<sequence length="257" mass="29261">MQFFLFYLSTQASIQDAILGDWSVVKLEQSGAINDDFKNQIYGIEIHKADDKIIGSIYRNNIEAKSRLNPFVDAFEVEVVENKILLKSTQNNIGTTISLEFDLIDGKYALTGTLLDQELTIAFNSADSASILYGETQYLLQREIQPEEAPISDMVKNRKSKFAPKQEKTQEEPQQPQETVKPDIKFTDTIKELLEPFKKYLYIVYTALFILVIEIILLSCGSGCQSFMKGRDAKRKANKKKNRANKANKQENEPSEK</sequence>
<dbReference type="RefSeq" id="XP_001309447.1">
    <property type="nucleotide sequence ID" value="XM_001309446.1"/>
</dbReference>
<feature type="transmembrane region" description="Helical" evidence="2">
    <location>
        <begin position="200"/>
        <end position="221"/>
    </location>
</feature>
<dbReference type="EMBL" id="DS113755">
    <property type="protein sequence ID" value="EAX96517.1"/>
    <property type="molecule type" value="Genomic_DNA"/>
</dbReference>
<feature type="region of interest" description="Disordered" evidence="1">
    <location>
        <begin position="155"/>
        <end position="182"/>
    </location>
</feature>
<reference evidence="3" key="1">
    <citation type="submission" date="2006-10" db="EMBL/GenBank/DDBJ databases">
        <authorList>
            <person name="Amadeo P."/>
            <person name="Zhao Q."/>
            <person name="Wortman J."/>
            <person name="Fraser-Liggett C."/>
            <person name="Carlton J."/>
        </authorList>
    </citation>
    <scope>NUCLEOTIDE SEQUENCE</scope>
    <source>
        <strain evidence="3">G3</strain>
    </source>
</reference>
<dbReference type="SMR" id="A2FF13"/>
<dbReference type="KEGG" id="tva:4754290"/>